<dbReference type="InterPro" id="IPR003583">
    <property type="entry name" value="Hlx-hairpin-Hlx_DNA-bd_motif"/>
</dbReference>
<dbReference type="Gene3D" id="4.10.860.10">
    <property type="entry name" value="UVR domain"/>
    <property type="match status" value="1"/>
</dbReference>
<keyword evidence="5 7" id="KW-0234">DNA repair</keyword>
<dbReference type="FunFam" id="3.40.1440.10:FF:000001">
    <property type="entry name" value="UvrABC system protein C"/>
    <property type="match status" value="1"/>
</dbReference>
<dbReference type="EMBL" id="LBIA02000001">
    <property type="protein sequence ID" value="TKT71927.1"/>
    <property type="molecule type" value="Genomic_DNA"/>
</dbReference>
<comment type="subcellular location">
    <subcellularLocation>
        <location evidence="7">Cytoplasm</location>
    </subcellularLocation>
</comment>
<dbReference type="FunFam" id="3.30.420.340:FF:000001">
    <property type="entry name" value="UvrABC system protein C"/>
    <property type="match status" value="1"/>
</dbReference>
<keyword evidence="6 7" id="KW-0742">SOS response</keyword>
<feature type="compositionally biased region" description="Acidic residues" evidence="8">
    <location>
        <begin position="42"/>
        <end position="58"/>
    </location>
</feature>
<dbReference type="InterPro" id="IPR038476">
    <property type="entry name" value="UvrC_RNase_H_dom_sf"/>
</dbReference>
<evidence type="ECO:0000259" key="11">
    <source>
        <dbReference type="PROSITE" id="PS50165"/>
    </source>
</evidence>
<dbReference type="SUPFAM" id="SSF47781">
    <property type="entry name" value="RuvA domain 2-like"/>
    <property type="match status" value="1"/>
</dbReference>
<evidence type="ECO:0000259" key="9">
    <source>
        <dbReference type="PROSITE" id="PS50151"/>
    </source>
</evidence>
<dbReference type="STRING" id="211460.YH63_07850"/>
<organism evidence="12 13">
    <name type="scientific">Afipia massiliensis</name>
    <dbReference type="NCBI Taxonomy" id="211460"/>
    <lineage>
        <taxon>Bacteria</taxon>
        <taxon>Pseudomonadati</taxon>
        <taxon>Pseudomonadota</taxon>
        <taxon>Alphaproteobacteria</taxon>
        <taxon>Hyphomicrobiales</taxon>
        <taxon>Nitrobacteraceae</taxon>
        <taxon>Afipia</taxon>
    </lineage>
</organism>
<dbReference type="Pfam" id="PF22920">
    <property type="entry name" value="UvrC_RNaseH"/>
    <property type="match status" value="1"/>
</dbReference>
<evidence type="ECO:0000256" key="7">
    <source>
        <dbReference type="HAMAP-Rule" id="MF_00203"/>
    </source>
</evidence>
<dbReference type="NCBIfam" id="TIGR00194">
    <property type="entry name" value="uvrC"/>
    <property type="match status" value="1"/>
</dbReference>
<dbReference type="GO" id="GO:0009381">
    <property type="term" value="F:excinuclease ABC activity"/>
    <property type="evidence" value="ECO:0007669"/>
    <property type="project" value="UniProtKB-UniRule"/>
</dbReference>
<feature type="domain" description="UVR" evidence="9">
    <location>
        <begin position="270"/>
        <end position="305"/>
    </location>
</feature>
<dbReference type="Pfam" id="PF01541">
    <property type="entry name" value="GIY-YIG"/>
    <property type="match status" value="1"/>
</dbReference>
<sequence length="689" mass="76449">MIHDTSDPAQPPEQPASTPLPQEPSPRNLRGQDVDPASIAVAEDDEEARLPEQDDESAEFAGEATLAIGRAAIERAVKLAPTSPGVYRMLNAANDVLYVGKAKSVKKRLASYARPTGQVARIARMIAATVNVEMVSTATETEALLLEANLIKQLRPRFNVQLRDDKSFPYILITGDHWAPQIVKHRGAQARPGRYFGPFASVGAVNRTITALQRAFLVRSCTDSFFESRTRPCLLYQIKRCSGPCTGEIDFPGYTELVREANEFLSGRSRLVKQELAGEMEKASHELEFERAALYRDRLAALSAIQSQQGINPRTVEEADVFAIYQEGGYSCVEVFFFRTGQNWGNRAYFPRADKTMPPEEVLGSFLAQFYDDKPPPKLILLSHRIEDQQLLSDALCVKAGYKVEVSTPQRGEKKELVAHALTNAREALGRKLADTATQTRLLQGLSTALGLPRVPKRIEVYDNSHIQGTNAVGAMIVAGPEGFLKNQYRKFNIKSEGLAPGDDYGMMREVLKRRFKRLINSASDSKKPDKESDDTVPQWPDLVIIDGGQGQLNAVREIFTALNLTDVSLIAVAKGPDRDAGRETLFMPDRPSIKLEPRDPVLYFIQRLRDEAHRFVIGSHRKLRKKDIREAGLQEIPGIGPSRKRALLHHFGTLKEIERASVADLGKVPGVSAESARKIFDFFHPGSG</sequence>
<evidence type="ECO:0000256" key="3">
    <source>
        <dbReference type="ARBA" id="ARBA00022769"/>
    </source>
</evidence>
<keyword evidence="4 7" id="KW-0267">Excision nuclease</keyword>
<evidence type="ECO:0000256" key="2">
    <source>
        <dbReference type="ARBA" id="ARBA00022763"/>
    </source>
</evidence>
<dbReference type="Pfam" id="PF14520">
    <property type="entry name" value="HHH_5"/>
    <property type="match status" value="1"/>
</dbReference>
<dbReference type="PROSITE" id="PS50164">
    <property type="entry name" value="GIY_YIG"/>
    <property type="match status" value="1"/>
</dbReference>
<dbReference type="InterPro" id="IPR035901">
    <property type="entry name" value="GIY-YIG_endonuc_sf"/>
</dbReference>
<dbReference type="SUPFAM" id="SSF46600">
    <property type="entry name" value="C-terminal UvrC-binding domain of UvrB"/>
    <property type="match status" value="1"/>
</dbReference>
<evidence type="ECO:0000256" key="8">
    <source>
        <dbReference type="SAM" id="MobiDB-lite"/>
    </source>
</evidence>
<name>A0A4U6BNL6_9BRAD</name>
<proteinExistence type="inferred from homology"/>
<dbReference type="GO" id="GO:0006289">
    <property type="term" value="P:nucleotide-excision repair"/>
    <property type="evidence" value="ECO:0007669"/>
    <property type="project" value="UniProtKB-UniRule"/>
</dbReference>
<evidence type="ECO:0000256" key="1">
    <source>
        <dbReference type="ARBA" id="ARBA00022490"/>
    </source>
</evidence>
<evidence type="ECO:0000313" key="12">
    <source>
        <dbReference type="EMBL" id="TKT71927.1"/>
    </source>
</evidence>
<evidence type="ECO:0000256" key="6">
    <source>
        <dbReference type="ARBA" id="ARBA00023236"/>
    </source>
</evidence>
<dbReference type="SMART" id="SM00465">
    <property type="entry name" value="GIYc"/>
    <property type="match status" value="1"/>
</dbReference>
<keyword evidence="1 7" id="KW-0963">Cytoplasm</keyword>
<dbReference type="Gene3D" id="3.40.1440.10">
    <property type="entry name" value="GIY-YIG endonuclease"/>
    <property type="match status" value="1"/>
</dbReference>
<dbReference type="Gene3D" id="1.10.150.20">
    <property type="entry name" value="5' to 3' exonuclease, C-terminal subdomain"/>
    <property type="match status" value="1"/>
</dbReference>
<dbReference type="NCBIfam" id="NF001824">
    <property type="entry name" value="PRK00558.1-5"/>
    <property type="match status" value="1"/>
</dbReference>
<protein>
    <recommendedName>
        <fullName evidence="7">UvrABC system protein C</fullName>
        <shortName evidence="7">Protein UvrC</shortName>
    </recommendedName>
    <alternativeName>
        <fullName evidence="7">Excinuclease ABC subunit C</fullName>
    </alternativeName>
</protein>
<dbReference type="GO" id="GO:0009432">
    <property type="term" value="P:SOS response"/>
    <property type="evidence" value="ECO:0007669"/>
    <property type="project" value="UniProtKB-UniRule"/>
</dbReference>
<evidence type="ECO:0000259" key="10">
    <source>
        <dbReference type="PROSITE" id="PS50164"/>
    </source>
</evidence>
<dbReference type="SUPFAM" id="SSF82771">
    <property type="entry name" value="GIY-YIG endonuclease"/>
    <property type="match status" value="1"/>
</dbReference>
<feature type="region of interest" description="Disordered" evidence="8">
    <location>
        <begin position="1"/>
        <end position="58"/>
    </location>
</feature>
<comment type="caution">
    <text evidence="12">The sequence shown here is derived from an EMBL/GenBank/DDBJ whole genome shotgun (WGS) entry which is preliminary data.</text>
</comment>
<comment type="function">
    <text evidence="7">The UvrABC repair system catalyzes the recognition and processing of DNA lesions. UvrC both incises the 5' and 3' sides of the lesion. The N-terminal half is responsible for the 3' incision and the C-terminal half is responsible for the 5' incision.</text>
</comment>
<dbReference type="Pfam" id="PF02151">
    <property type="entry name" value="UVR"/>
    <property type="match status" value="1"/>
</dbReference>
<dbReference type="PANTHER" id="PTHR30562">
    <property type="entry name" value="UVRC/OXIDOREDUCTASE"/>
    <property type="match status" value="1"/>
</dbReference>
<evidence type="ECO:0000256" key="5">
    <source>
        <dbReference type="ARBA" id="ARBA00023204"/>
    </source>
</evidence>
<dbReference type="GO" id="GO:0009380">
    <property type="term" value="C:excinuclease repair complex"/>
    <property type="evidence" value="ECO:0007669"/>
    <property type="project" value="InterPro"/>
</dbReference>
<dbReference type="Proteomes" id="UP000034832">
    <property type="component" value="Unassembled WGS sequence"/>
</dbReference>
<dbReference type="AlphaFoldDB" id="A0A4U6BNL6"/>
<dbReference type="InterPro" id="IPR001162">
    <property type="entry name" value="UvrC_RNase_H_dom"/>
</dbReference>
<dbReference type="GO" id="GO:0005737">
    <property type="term" value="C:cytoplasm"/>
    <property type="evidence" value="ECO:0007669"/>
    <property type="project" value="UniProtKB-SubCell"/>
</dbReference>
<dbReference type="PROSITE" id="PS50151">
    <property type="entry name" value="UVR"/>
    <property type="match status" value="1"/>
</dbReference>
<dbReference type="PANTHER" id="PTHR30562:SF1">
    <property type="entry name" value="UVRABC SYSTEM PROTEIN C"/>
    <property type="match status" value="1"/>
</dbReference>
<dbReference type="Gene3D" id="3.30.420.340">
    <property type="entry name" value="UvrC, RNAse H endonuclease domain"/>
    <property type="match status" value="1"/>
</dbReference>
<dbReference type="CDD" id="cd10434">
    <property type="entry name" value="GIY-YIG_UvrC_Cho"/>
    <property type="match status" value="1"/>
</dbReference>
<dbReference type="SMART" id="SM00278">
    <property type="entry name" value="HhH1"/>
    <property type="match status" value="2"/>
</dbReference>
<dbReference type="HAMAP" id="MF_00203">
    <property type="entry name" value="UvrC"/>
    <property type="match status" value="1"/>
</dbReference>
<dbReference type="InterPro" id="IPR036876">
    <property type="entry name" value="UVR_dom_sf"/>
</dbReference>
<keyword evidence="3 7" id="KW-0228">DNA excision</keyword>
<reference evidence="12" key="1">
    <citation type="submission" date="2019-04" db="EMBL/GenBank/DDBJ databases">
        <title>Whole genome sequencing of cave bacteria.</title>
        <authorList>
            <person name="Gan H.M."/>
            <person name="Barton H."/>
            <person name="Savka M.A."/>
        </authorList>
    </citation>
    <scope>NUCLEOTIDE SEQUENCE [LARGE SCALE GENOMIC DNA]</scope>
    <source>
        <strain evidence="12">LC387</strain>
    </source>
</reference>
<dbReference type="InterPro" id="IPR050066">
    <property type="entry name" value="UvrABC_protein_C"/>
</dbReference>
<dbReference type="PROSITE" id="PS50165">
    <property type="entry name" value="UVRC"/>
    <property type="match status" value="1"/>
</dbReference>
<feature type="domain" description="GIY-YIG" evidence="10">
    <location>
        <begin position="82"/>
        <end position="160"/>
    </location>
</feature>
<gene>
    <name evidence="7 12" type="primary">uvrC</name>
    <name evidence="12" type="ORF">YH63_011140</name>
</gene>
<dbReference type="RefSeq" id="WP_046827548.1">
    <property type="nucleotide sequence ID" value="NZ_LBIA02000001.1"/>
</dbReference>
<dbReference type="InterPro" id="IPR000305">
    <property type="entry name" value="GIY-YIG_endonuc"/>
</dbReference>
<keyword evidence="2 7" id="KW-0227">DNA damage</keyword>
<dbReference type="OrthoDB" id="9804933at2"/>
<comment type="subunit">
    <text evidence="7">Interacts with UvrB in an incision complex.</text>
</comment>
<evidence type="ECO:0000256" key="4">
    <source>
        <dbReference type="ARBA" id="ARBA00022881"/>
    </source>
</evidence>
<dbReference type="InterPro" id="IPR047296">
    <property type="entry name" value="GIY-YIG_UvrC_Cho"/>
</dbReference>
<feature type="domain" description="UvrC family homology region profile" evidence="11">
    <location>
        <begin position="321"/>
        <end position="560"/>
    </location>
</feature>
<dbReference type="GO" id="GO:0003677">
    <property type="term" value="F:DNA binding"/>
    <property type="evidence" value="ECO:0007669"/>
    <property type="project" value="UniProtKB-UniRule"/>
</dbReference>
<dbReference type="InterPro" id="IPR001943">
    <property type="entry name" value="UVR_dom"/>
</dbReference>
<evidence type="ECO:0000313" key="13">
    <source>
        <dbReference type="Proteomes" id="UP000034832"/>
    </source>
</evidence>
<dbReference type="InterPro" id="IPR004791">
    <property type="entry name" value="UvrC"/>
</dbReference>
<dbReference type="InterPro" id="IPR010994">
    <property type="entry name" value="RuvA_2-like"/>
</dbReference>
<accession>A0A4U6BNL6</accession>
<comment type="similarity">
    <text evidence="7">Belongs to the UvrC family.</text>
</comment>
<dbReference type="Pfam" id="PF08459">
    <property type="entry name" value="UvrC_RNaseH_dom"/>
    <property type="match status" value="1"/>
</dbReference>
<keyword evidence="13" id="KW-1185">Reference proteome</keyword>